<keyword evidence="2" id="KW-1185">Reference proteome</keyword>
<evidence type="ECO:0000313" key="2">
    <source>
        <dbReference type="Proteomes" id="UP000237000"/>
    </source>
</evidence>
<sequence>MKGKKRTPVKHIKRRSTHSLVKMVVRQLQHVYAEFSPNATLPRHF</sequence>
<dbReference type="Proteomes" id="UP000237000">
    <property type="component" value="Unassembled WGS sequence"/>
</dbReference>
<dbReference type="InParanoid" id="A0A2P5FIY2"/>
<accession>A0A2P5FIY2</accession>
<dbReference type="OrthoDB" id="10349442at2759"/>
<organism evidence="1 2">
    <name type="scientific">Trema orientale</name>
    <name type="common">Charcoal tree</name>
    <name type="synonym">Celtis orientalis</name>
    <dbReference type="NCBI Taxonomy" id="63057"/>
    <lineage>
        <taxon>Eukaryota</taxon>
        <taxon>Viridiplantae</taxon>
        <taxon>Streptophyta</taxon>
        <taxon>Embryophyta</taxon>
        <taxon>Tracheophyta</taxon>
        <taxon>Spermatophyta</taxon>
        <taxon>Magnoliopsida</taxon>
        <taxon>eudicotyledons</taxon>
        <taxon>Gunneridae</taxon>
        <taxon>Pentapetalae</taxon>
        <taxon>rosids</taxon>
        <taxon>fabids</taxon>
        <taxon>Rosales</taxon>
        <taxon>Cannabaceae</taxon>
        <taxon>Trema</taxon>
    </lineage>
</organism>
<reference evidence="2" key="1">
    <citation type="submission" date="2016-06" db="EMBL/GenBank/DDBJ databases">
        <title>Parallel loss of symbiosis genes in relatives of nitrogen-fixing non-legume Parasponia.</title>
        <authorList>
            <person name="Van Velzen R."/>
            <person name="Holmer R."/>
            <person name="Bu F."/>
            <person name="Rutten L."/>
            <person name="Van Zeijl A."/>
            <person name="Liu W."/>
            <person name="Santuari L."/>
            <person name="Cao Q."/>
            <person name="Sharma T."/>
            <person name="Shen D."/>
            <person name="Roswanjaya Y."/>
            <person name="Wardhani T."/>
            <person name="Kalhor M.S."/>
            <person name="Jansen J."/>
            <person name="Van den Hoogen J."/>
            <person name="Gungor B."/>
            <person name="Hartog M."/>
            <person name="Hontelez J."/>
            <person name="Verver J."/>
            <person name="Yang W.-C."/>
            <person name="Schijlen E."/>
            <person name="Repin R."/>
            <person name="Schilthuizen M."/>
            <person name="Schranz E."/>
            <person name="Heidstra R."/>
            <person name="Miyata K."/>
            <person name="Fedorova E."/>
            <person name="Kohlen W."/>
            <person name="Bisseling T."/>
            <person name="Smit S."/>
            <person name="Geurts R."/>
        </authorList>
    </citation>
    <scope>NUCLEOTIDE SEQUENCE [LARGE SCALE GENOMIC DNA]</scope>
    <source>
        <strain evidence="2">cv. RG33-2</strain>
    </source>
</reference>
<comment type="caution">
    <text evidence="1">The sequence shown here is derived from an EMBL/GenBank/DDBJ whole genome shotgun (WGS) entry which is preliminary data.</text>
</comment>
<dbReference type="AlphaFoldDB" id="A0A2P5FIY2"/>
<proteinExistence type="predicted"/>
<evidence type="ECO:0000313" key="1">
    <source>
        <dbReference type="EMBL" id="PON97726.1"/>
    </source>
</evidence>
<dbReference type="EMBL" id="JXTC01000030">
    <property type="protein sequence ID" value="PON97726.1"/>
    <property type="molecule type" value="Genomic_DNA"/>
</dbReference>
<protein>
    <submittedName>
        <fullName evidence="1">Uncharacterized protein</fullName>
    </submittedName>
</protein>
<name>A0A2P5FIY2_TREOI</name>
<gene>
    <name evidence="1" type="ORF">TorRG33x02_066360</name>
</gene>